<protein>
    <recommendedName>
        <fullName evidence="2">Big-1 domain-containing protein</fullName>
    </recommendedName>
</protein>
<evidence type="ECO:0000313" key="3">
    <source>
        <dbReference type="EMBL" id="QNG53617.1"/>
    </source>
</evidence>
<sequence>MRSPLPRLLRRTTRAGTVRVAEADILMPCSASTPVCEFNRDGGTAAVVDDGRAQTGRGYLRLDTAVANAKATVSTTAFSGRKLSEITTLGYRTLVEQLGTSDARQAPALNISITPVGGGFTTLVWEPVYTPDGTITQGAWQQWSPSSSRGGWWASGTNPVTDQTNVYGFKSFTASFADVQAAQGDAIVQLIGVNQGGGNPGLRAGVDLLTVNETTYDFDNPVVATAIAATDGNGQSAEVGKPFAKPLTATVTGAGGDPVPNAPVTFAVTGGSAAFGTSATASTTTNAAGAAVSPTLTAGATAGPVTVTATSGTFTATYTLTVTPAPVVGPARADVSVAITAPATVRQGGTFTATVTVRNAGPAAATTVASGLTVPKGLRITAGGGGIVARDGRAVAFVAPSIASGSTVTYTVTVAVDRGVRGQQTLAAAGTSLRVADPNLRNNAATARTTAG</sequence>
<evidence type="ECO:0000259" key="2">
    <source>
        <dbReference type="PROSITE" id="PS51127"/>
    </source>
</evidence>
<comment type="similarity">
    <text evidence="1">Belongs to the intimin/invasin family.</text>
</comment>
<dbReference type="EMBL" id="CP060131">
    <property type="protein sequence ID" value="QNG53617.1"/>
    <property type="molecule type" value="Genomic_DNA"/>
</dbReference>
<dbReference type="PROSITE" id="PS51127">
    <property type="entry name" value="BIG1"/>
    <property type="match status" value="1"/>
</dbReference>
<keyword evidence="4" id="KW-1185">Reference proteome</keyword>
<organism evidence="3 4">
    <name type="scientific">Pseudonocardia petroleophila</name>
    <dbReference type="NCBI Taxonomy" id="37331"/>
    <lineage>
        <taxon>Bacteria</taxon>
        <taxon>Bacillati</taxon>
        <taxon>Actinomycetota</taxon>
        <taxon>Actinomycetes</taxon>
        <taxon>Pseudonocardiales</taxon>
        <taxon>Pseudonocardiaceae</taxon>
        <taxon>Pseudonocardia</taxon>
    </lineage>
</organism>
<gene>
    <name evidence="3" type="ORF">H6H00_06595</name>
</gene>
<accession>A0A7G7MLF6</accession>
<dbReference type="GO" id="GO:0005975">
    <property type="term" value="P:carbohydrate metabolic process"/>
    <property type="evidence" value="ECO:0007669"/>
    <property type="project" value="UniProtKB-ARBA"/>
</dbReference>
<dbReference type="Pfam" id="PF01345">
    <property type="entry name" value="DUF11"/>
    <property type="match status" value="1"/>
</dbReference>
<dbReference type="KEGG" id="ppel:H6H00_06595"/>
<dbReference type="InterPro" id="IPR008964">
    <property type="entry name" value="Invasin/intimin_cell_adhesion"/>
</dbReference>
<reference evidence="3 4" key="1">
    <citation type="submission" date="2020-08" db="EMBL/GenBank/DDBJ databases">
        <authorList>
            <person name="Mo P."/>
        </authorList>
    </citation>
    <scope>NUCLEOTIDE SEQUENCE [LARGE SCALE GENOMIC DNA]</scope>
    <source>
        <strain evidence="3 4">CGMCC 4.1532</strain>
    </source>
</reference>
<dbReference type="RefSeq" id="WP_185720444.1">
    <property type="nucleotide sequence ID" value="NZ_BAAAWI010000001.1"/>
</dbReference>
<evidence type="ECO:0000256" key="1">
    <source>
        <dbReference type="ARBA" id="ARBA00010116"/>
    </source>
</evidence>
<feature type="domain" description="Big-1" evidence="2">
    <location>
        <begin position="223"/>
        <end position="319"/>
    </location>
</feature>
<evidence type="ECO:0000313" key="4">
    <source>
        <dbReference type="Proteomes" id="UP000515728"/>
    </source>
</evidence>
<dbReference type="InterPro" id="IPR001434">
    <property type="entry name" value="OmcB-like_DUF11"/>
</dbReference>
<name>A0A7G7MLF6_9PSEU</name>
<proteinExistence type="inferred from homology"/>
<dbReference type="InterPro" id="IPR013783">
    <property type="entry name" value="Ig-like_fold"/>
</dbReference>
<dbReference type="InterPro" id="IPR003344">
    <property type="entry name" value="Big_1_dom"/>
</dbReference>
<dbReference type="AlphaFoldDB" id="A0A7G7MLF6"/>
<dbReference type="SUPFAM" id="SSF49373">
    <property type="entry name" value="Invasin/intimin cell-adhesion fragments"/>
    <property type="match status" value="1"/>
</dbReference>
<dbReference type="Gene3D" id="2.60.40.10">
    <property type="entry name" value="Immunoglobulins"/>
    <property type="match status" value="2"/>
</dbReference>
<dbReference type="Proteomes" id="UP000515728">
    <property type="component" value="Chromosome"/>
</dbReference>